<dbReference type="EMBL" id="VLLC01000022">
    <property type="protein sequence ID" value="TWI68188.1"/>
    <property type="molecule type" value="Genomic_DNA"/>
</dbReference>
<dbReference type="Proteomes" id="UP000318307">
    <property type="component" value="Unassembled WGS sequence"/>
</dbReference>
<gene>
    <name evidence="1" type="ORF">LZ24_02562</name>
</gene>
<organism evidence="1 2">
    <name type="scientific">Desulfobotulus alkaliphilus</name>
    <dbReference type="NCBI Taxonomy" id="622671"/>
    <lineage>
        <taxon>Bacteria</taxon>
        <taxon>Pseudomonadati</taxon>
        <taxon>Thermodesulfobacteriota</taxon>
        <taxon>Desulfobacteria</taxon>
        <taxon>Desulfobacterales</taxon>
        <taxon>Desulfobacteraceae</taxon>
        <taxon>Desulfobotulus</taxon>
    </lineage>
</organism>
<dbReference type="Gene3D" id="3.40.50.300">
    <property type="entry name" value="P-loop containing nucleotide triphosphate hydrolases"/>
    <property type="match status" value="1"/>
</dbReference>
<evidence type="ECO:0000313" key="1">
    <source>
        <dbReference type="EMBL" id="TWI68188.1"/>
    </source>
</evidence>
<dbReference type="InterPro" id="IPR027417">
    <property type="entry name" value="P-loop_NTPase"/>
</dbReference>
<dbReference type="RefSeq" id="WP_144685661.1">
    <property type="nucleotide sequence ID" value="NZ_VLLC01000022.1"/>
</dbReference>
<proteinExistence type="predicted"/>
<keyword evidence="2" id="KW-1185">Reference proteome</keyword>
<reference evidence="1 2" key="1">
    <citation type="submission" date="2019-07" db="EMBL/GenBank/DDBJ databases">
        <title>Genome sequencing of 100 strains of the haloalkaliphilic chemolithoautotrophic sulfur-oxidizing bacterium Thioalkalivibrio.</title>
        <authorList>
            <person name="Muyzer G."/>
        </authorList>
    </citation>
    <scope>NUCLEOTIDE SEQUENCE [LARGE SCALE GENOMIC DNA]</scope>
    <source>
        <strain evidence="1 2">ASO4-4</strain>
    </source>
</reference>
<evidence type="ECO:0000313" key="2">
    <source>
        <dbReference type="Proteomes" id="UP000318307"/>
    </source>
</evidence>
<evidence type="ECO:0008006" key="3">
    <source>
        <dbReference type="Google" id="ProtNLM"/>
    </source>
</evidence>
<dbReference type="AlphaFoldDB" id="A0A562RGP3"/>
<name>A0A562RGP3_9BACT</name>
<sequence length="298" mass="34099">MNQKNYRVGDIRIRLYSELEITDKTFAPKFALFEDTGGPAEDEVVLRHHFHIPELDAHGFEKKVYEKSPWVIYKNGDQWVYILETSPDPDKKEIRQLTIFNRDHTEADIYNGELNSRAWLNGGMGSLTLAPTDQIFLSRVLADRNGCFLHSDGIKLDGSGFLFAGHSGAGKSTIATLLQDKAEILCDDRMIIRKKRSDDRYHIYGNWSHGTLPIVSPASAPLKALFFLEQSPDNAILPLDSRMDAIQRFLAVLIKPMVTRDWWEKMLDLAEDIVDSVPCYRLKFDKSGDIYQHIRKLV</sequence>
<dbReference type="SUPFAM" id="SSF53795">
    <property type="entry name" value="PEP carboxykinase-like"/>
    <property type="match status" value="1"/>
</dbReference>
<accession>A0A562RGP3</accession>
<protein>
    <recommendedName>
        <fullName evidence="3">Hpr(Ser) kinase/phosphatase</fullName>
    </recommendedName>
</protein>
<comment type="caution">
    <text evidence="1">The sequence shown here is derived from an EMBL/GenBank/DDBJ whole genome shotgun (WGS) entry which is preliminary data.</text>
</comment>
<dbReference type="OrthoDB" id="5500277at2"/>